<keyword evidence="2" id="KW-0813">Transport</keyword>
<dbReference type="Pfam" id="PF25967">
    <property type="entry name" value="RND-MFP_C"/>
    <property type="match status" value="1"/>
</dbReference>
<evidence type="ECO:0000313" key="8">
    <source>
        <dbReference type="EMBL" id="ORJ60487.1"/>
    </source>
</evidence>
<comment type="caution">
    <text evidence="8">The sequence shown here is derived from an EMBL/GenBank/DDBJ whole genome shotgun (WGS) entry which is preliminary data.</text>
</comment>
<dbReference type="Pfam" id="PF25954">
    <property type="entry name" value="Beta-barrel_RND_2"/>
    <property type="match status" value="1"/>
</dbReference>
<evidence type="ECO:0000256" key="4">
    <source>
        <dbReference type="SAM" id="Phobius"/>
    </source>
</evidence>
<dbReference type="NCBIfam" id="TIGR01730">
    <property type="entry name" value="RND_mfp"/>
    <property type="match status" value="1"/>
</dbReference>
<keyword evidence="9" id="KW-1185">Reference proteome</keyword>
<organism evidence="8 9">
    <name type="scientific">Geothermobacter hydrogeniphilus</name>
    <dbReference type="NCBI Taxonomy" id="1969733"/>
    <lineage>
        <taxon>Bacteria</taxon>
        <taxon>Pseudomonadati</taxon>
        <taxon>Thermodesulfobacteriota</taxon>
        <taxon>Desulfuromonadia</taxon>
        <taxon>Desulfuromonadales</taxon>
        <taxon>Geothermobacteraceae</taxon>
        <taxon>Geothermobacter</taxon>
    </lineage>
</organism>
<feature type="domain" description="CusB-like beta-barrel" evidence="6">
    <location>
        <begin position="266"/>
        <end position="342"/>
    </location>
</feature>
<reference evidence="8 9" key="1">
    <citation type="submission" date="2017-03" db="EMBL/GenBank/DDBJ databases">
        <title>Genome sequence of Geothermobacter sp. EPR-M, Deep-Sea Iron Reducer.</title>
        <authorList>
            <person name="Tully B."/>
            <person name="Savalia P."/>
            <person name="Abuyen K."/>
            <person name="Baughan C."/>
            <person name="Romero E."/>
            <person name="Ronkowski C."/>
            <person name="Torres B."/>
            <person name="Tremblay J."/>
            <person name="Trujillo A."/>
            <person name="Tyler M."/>
            <person name="Perez-Rodriguez I."/>
            <person name="Amend J."/>
        </authorList>
    </citation>
    <scope>NUCLEOTIDE SEQUENCE [LARGE SCALE GENOMIC DNA]</scope>
    <source>
        <strain evidence="8 9">EPR-M</strain>
    </source>
</reference>
<feature type="domain" description="CusB-like barrel-sandwich hybrid" evidence="5">
    <location>
        <begin position="133"/>
        <end position="262"/>
    </location>
</feature>
<dbReference type="AlphaFoldDB" id="A0A1X0Y5T8"/>
<dbReference type="InterPro" id="IPR006143">
    <property type="entry name" value="RND_pump_MFP"/>
</dbReference>
<evidence type="ECO:0000259" key="5">
    <source>
        <dbReference type="Pfam" id="PF25919"/>
    </source>
</evidence>
<dbReference type="Gene3D" id="2.40.50.100">
    <property type="match status" value="1"/>
</dbReference>
<dbReference type="PANTHER" id="PTHR30097:SF15">
    <property type="entry name" value="CATION EFFLUX SYSTEM PROTEIN CUSB"/>
    <property type="match status" value="1"/>
</dbReference>
<dbReference type="STRING" id="1969733.B5V00_07955"/>
<protein>
    <submittedName>
        <fullName evidence="8">Uncharacterized protein</fullName>
    </submittedName>
</protein>
<dbReference type="GO" id="GO:0046914">
    <property type="term" value="F:transition metal ion binding"/>
    <property type="evidence" value="ECO:0007669"/>
    <property type="project" value="TreeGrafter"/>
</dbReference>
<dbReference type="InterPro" id="IPR058790">
    <property type="entry name" value="BSH_CusB"/>
</dbReference>
<evidence type="ECO:0000256" key="3">
    <source>
        <dbReference type="SAM" id="MobiDB-lite"/>
    </source>
</evidence>
<evidence type="ECO:0000259" key="7">
    <source>
        <dbReference type="Pfam" id="PF25967"/>
    </source>
</evidence>
<evidence type="ECO:0000256" key="1">
    <source>
        <dbReference type="ARBA" id="ARBA00009477"/>
    </source>
</evidence>
<dbReference type="Pfam" id="PF25919">
    <property type="entry name" value="BSH_CusB"/>
    <property type="match status" value="1"/>
</dbReference>
<keyword evidence="4" id="KW-1133">Transmembrane helix</keyword>
<dbReference type="EMBL" id="NAAD01000008">
    <property type="protein sequence ID" value="ORJ60487.1"/>
    <property type="molecule type" value="Genomic_DNA"/>
</dbReference>
<dbReference type="FunFam" id="2.40.30.170:FF:000010">
    <property type="entry name" value="Efflux RND transporter periplasmic adaptor subunit"/>
    <property type="match status" value="1"/>
</dbReference>
<comment type="similarity">
    <text evidence="1">Belongs to the membrane fusion protein (MFP) (TC 8.A.1) family.</text>
</comment>
<gene>
    <name evidence="8" type="ORF">B5V00_07955</name>
</gene>
<keyword evidence="4" id="KW-0812">Transmembrane</keyword>
<dbReference type="RefSeq" id="WP_085010242.1">
    <property type="nucleotide sequence ID" value="NZ_NAAD01000008.1"/>
</dbReference>
<dbReference type="GO" id="GO:0022857">
    <property type="term" value="F:transmembrane transporter activity"/>
    <property type="evidence" value="ECO:0007669"/>
    <property type="project" value="InterPro"/>
</dbReference>
<evidence type="ECO:0000256" key="2">
    <source>
        <dbReference type="ARBA" id="ARBA00022448"/>
    </source>
</evidence>
<accession>A0A1X0Y5T8</accession>
<dbReference type="SUPFAM" id="SSF111369">
    <property type="entry name" value="HlyD-like secretion proteins"/>
    <property type="match status" value="1"/>
</dbReference>
<evidence type="ECO:0000259" key="6">
    <source>
        <dbReference type="Pfam" id="PF25954"/>
    </source>
</evidence>
<dbReference type="Proteomes" id="UP000193136">
    <property type="component" value="Unassembled WGS sequence"/>
</dbReference>
<feature type="compositionally biased region" description="Polar residues" evidence="3">
    <location>
        <begin position="431"/>
        <end position="440"/>
    </location>
</feature>
<feature type="region of interest" description="Disordered" evidence="3">
    <location>
        <begin position="427"/>
        <end position="475"/>
    </location>
</feature>
<dbReference type="GO" id="GO:0060003">
    <property type="term" value="P:copper ion export"/>
    <property type="evidence" value="ECO:0007669"/>
    <property type="project" value="TreeGrafter"/>
</dbReference>
<dbReference type="OrthoDB" id="9806939at2"/>
<evidence type="ECO:0000313" key="9">
    <source>
        <dbReference type="Proteomes" id="UP000193136"/>
    </source>
</evidence>
<dbReference type="InterPro" id="IPR051909">
    <property type="entry name" value="MFP_Cation_Efflux"/>
</dbReference>
<keyword evidence="4" id="KW-0472">Membrane</keyword>
<name>A0A1X0Y5T8_9BACT</name>
<dbReference type="Gene3D" id="2.40.420.20">
    <property type="match status" value="1"/>
</dbReference>
<feature type="transmembrane region" description="Helical" evidence="4">
    <location>
        <begin position="12"/>
        <end position="33"/>
    </location>
</feature>
<dbReference type="GO" id="GO:0016020">
    <property type="term" value="C:membrane"/>
    <property type="evidence" value="ECO:0007669"/>
    <property type="project" value="InterPro"/>
</dbReference>
<sequence>MNRTNRKRPWITWIIITLAAVILAVGGTAFYFLNLTQPSSEPSASQQGQKILYWRSPMNPTETYPEPGKDRMGMDLVPVYEGAGASGPPGTITIDPATRQNIGVKTVTLVRKNLNRNIRTIGRVAYDETRVRRITPKIGGWVERQEVNFTGQVVEKGQQLLTIYSPDLVSSQEEYLVALQYQRRLQQSPISGISAGADSLLRATEARLRYWDITEAQIRALRERGEITRTMALHAPFKGIIVRKNVPEGGYVKPGQDLYEIADISSIWVYADIYEYEAPWLKLGQEAEITLAYQPGKTYRGKIIYIYPYLKNMTRTLQVRISFPNSDDFDLKPDMWANVSIKVDINRQGLAVPVQAIIRTGVRDIALVALDGDRFAPREIKLGAQVGDEFEVLKGLREGDQVVTSAQFLINSESSLQAAIDKMRQAPPTMAPTTGKQQQAMPGMKMPDMDKTGGGMSKKMNGPDAMAMPARHPKE</sequence>
<dbReference type="GO" id="GO:0030288">
    <property type="term" value="C:outer membrane-bounded periplasmic space"/>
    <property type="evidence" value="ECO:0007669"/>
    <property type="project" value="TreeGrafter"/>
</dbReference>
<dbReference type="InterPro" id="IPR058792">
    <property type="entry name" value="Beta-barrel_RND_2"/>
</dbReference>
<proteinExistence type="inferred from homology"/>
<dbReference type="Gene3D" id="2.40.30.170">
    <property type="match status" value="1"/>
</dbReference>
<dbReference type="PANTHER" id="PTHR30097">
    <property type="entry name" value="CATION EFFLUX SYSTEM PROTEIN CUSB"/>
    <property type="match status" value="1"/>
</dbReference>
<feature type="domain" description="Multidrug resistance protein MdtA-like C-terminal permuted SH3" evidence="7">
    <location>
        <begin position="351"/>
        <end position="405"/>
    </location>
</feature>
<dbReference type="GO" id="GO:0015679">
    <property type="term" value="P:plasma membrane copper ion transport"/>
    <property type="evidence" value="ECO:0007669"/>
    <property type="project" value="TreeGrafter"/>
</dbReference>
<dbReference type="InterPro" id="IPR058627">
    <property type="entry name" value="MdtA-like_C"/>
</dbReference>